<dbReference type="AlphaFoldDB" id="A0A7V3KMB2"/>
<evidence type="ECO:0000256" key="3">
    <source>
        <dbReference type="ARBA" id="ARBA00022989"/>
    </source>
</evidence>
<dbReference type="EMBL" id="DTGD01000019">
    <property type="protein sequence ID" value="HGB35372.1"/>
    <property type="molecule type" value="Genomic_DNA"/>
</dbReference>
<evidence type="ECO:0000256" key="5">
    <source>
        <dbReference type="SAM" id="Phobius"/>
    </source>
</evidence>
<organism evidence="6">
    <name type="scientific">candidate division WOR-3 bacterium</name>
    <dbReference type="NCBI Taxonomy" id="2052148"/>
    <lineage>
        <taxon>Bacteria</taxon>
        <taxon>Bacteria division WOR-3</taxon>
    </lineage>
</organism>
<evidence type="ECO:0000256" key="4">
    <source>
        <dbReference type="ARBA" id="ARBA00023136"/>
    </source>
</evidence>
<dbReference type="InterPro" id="IPR003825">
    <property type="entry name" value="Colicin-V_CvpA"/>
</dbReference>
<evidence type="ECO:0000256" key="1">
    <source>
        <dbReference type="ARBA" id="ARBA00004141"/>
    </source>
</evidence>
<evidence type="ECO:0000313" key="6">
    <source>
        <dbReference type="EMBL" id="HGB35372.1"/>
    </source>
</evidence>
<comment type="subcellular location">
    <subcellularLocation>
        <location evidence="1">Membrane</location>
        <topology evidence="1">Multi-pass membrane protein</topology>
    </subcellularLocation>
</comment>
<sequence length="163" mass="18361">MNGVDVIVLVILLFFALRGLLVGLIKEVLSIVGLILAVFISLKFNDLMSFYLKGIQDPLIMKVASILILFILVIFLTQLVIFLIRKALKPTFISVVDRLLGFLLGIFEGFVVAGTLLYLAGRFEFANAYIEKSAYSAKISKIYESVVIRNFKDVKEFFENLKD</sequence>
<keyword evidence="4 5" id="KW-0472">Membrane</keyword>
<comment type="caution">
    <text evidence="6">The sequence shown here is derived from an EMBL/GenBank/DDBJ whole genome shotgun (WGS) entry which is preliminary data.</text>
</comment>
<dbReference type="Pfam" id="PF02674">
    <property type="entry name" value="Colicin_V"/>
    <property type="match status" value="1"/>
</dbReference>
<proteinExistence type="predicted"/>
<gene>
    <name evidence="6" type="ORF">ENV38_00485</name>
</gene>
<evidence type="ECO:0000256" key="2">
    <source>
        <dbReference type="ARBA" id="ARBA00022692"/>
    </source>
</evidence>
<dbReference type="GO" id="GO:0016020">
    <property type="term" value="C:membrane"/>
    <property type="evidence" value="ECO:0007669"/>
    <property type="project" value="UniProtKB-SubCell"/>
</dbReference>
<feature type="transmembrane region" description="Helical" evidence="5">
    <location>
        <begin position="99"/>
        <end position="120"/>
    </location>
</feature>
<dbReference type="PANTHER" id="PTHR36926">
    <property type="entry name" value="COLICIN V PRODUCTION PROTEIN"/>
    <property type="match status" value="1"/>
</dbReference>
<feature type="transmembrane region" description="Helical" evidence="5">
    <location>
        <begin position="64"/>
        <end position="84"/>
    </location>
</feature>
<reference evidence="6" key="1">
    <citation type="journal article" date="2020" name="mSystems">
        <title>Genome- and Community-Level Interaction Insights into Carbon Utilization and Element Cycling Functions of Hydrothermarchaeota in Hydrothermal Sediment.</title>
        <authorList>
            <person name="Zhou Z."/>
            <person name="Liu Y."/>
            <person name="Xu W."/>
            <person name="Pan J."/>
            <person name="Luo Z.H."/>
            <person name="Li M."/>
        </authorList>
    </citation>
    <scope>NUCLEOTIDE SEQUENCE [LARGE SCALE GENOMIC DNA]</scope>
    <source>
        <strain evidence="6">SpSt-754</strain>
    </source>
</reference>
<name>A0A7V3KMB2_UNCW3</name>
<protein>
    <submittedName>
        <fullName evidence="6">CvpA family protein</fullName>
    </submittedName>
</protein>
<dbReference type="PANTHER" id="PTHR36926:SF1">
    <property type="entry name" value="COLICIN V PRODUCTION PROTEIN"/>
    <property type="match status" value="1"/>
</dbReference>
<feature type="transmembrane region" description="Helical" evidence="5">
    <location>
        <begin position="31"/>
        <end position="52"/>
    </location>
</feature>
<dbReference type="GO" id="GO:0009403">
    <property type="term" value="P:toxin biosynthetic process"/>
    <property type="evidence" value="ECO:0007669"/>
    <property type="project" value="InterPro"/>
</dbReference>
<dbReference type="InterPro" id="IPR052719">
    <property type="entry name" value="CvpA-like"/>
</dbReference>
<accession>A0A7V3KMB2</accession>
<keyword evidence="3 5" id="KW-1133">Transmembrane helix</keyword>
<keyword evidence="2 5" id="KW-0812">Transmembrane</keyword>